<dbReference type="Gene3D" id="3.30.70.1290">
    <property type="entry name" value="Transposase IS200-like"/>
    <property type="match status" value="1"/>
</dbReference>
<comment type="caution">
    <text evidence="2">The sequence shown here is derived from an EMBL/GenBank/DDBJ whole genome shotgun (WGS) entry which is preliminary data.</text>
</comment>
<protein>
    <submittedName>
        <fullName evidence="2">Transposase</fullName>
    </submittedName>
</protein>
<dbReference type="InterPro" id="IPR052715">
    <property type="entry name" value="RAYT_transposase"/>
</dbReference>
<dbReference type="NCBIfam" id="NF047646">
    <property type="entry name" value="REP_Tyr_transpos"/>
    <property type="match status" value="1"/>
</dbReference>
<dbReference type="GO" id="GO:0004803">
    <property type="term" value="F:transposase activity"/>
    <property type="evidence" value="ECO:0007669"/>
    <property type="project" value="InterPro"/>
</dbReference>
<evidence type="ECO:0000313" key="2">
    <source>
        <dbReference type="EMBL" id="MBK1646857.1"/>
    </source>
</evidence>
<dbReference type="InterPro" id="IPR036515">
    <property type="entry name" value="Transposase_17_sf"/>
</dbReference>
<dbReference type="InterPro" id="IPR002686">
    <property type="entry name" value="Transposase_17"/>
</dbReference>
<gene>
    <name evidence="2" type="ORF">CKO25_19935</name>
</gene>
<dbReference type="SMART" id="SM01321">
    <property type="entry name" value="Y1_Tnp"/>
    <property type="match status" value="1"/>
</dbReference>
<evidence type="ECO:0000313" key="3">
    <source>
        <dbReference type="Proteomes" id="UP001138802"/>
    </source>
</evidence>
<dbReference type="PANTHER" id="PTHR36966:SF1">
    <property type="entry name" value="REP-ASSOCIATED TYROSINE TRANSPOSASE"/>
    <property type="match status" value="1"/>
</dbReference>
<reference evidence="2 3" key="1">
    <citation type="journal article" date="2020" name="Microorganisms">
        <title>Osmotic Adaptation and Compatible Solute Biosynthesis of Phototrophic Bacteria as Revealed from Genome Analyses.</title>
        <authorList>
            <person name="Imhoff J.F."/>
            <person name="Rahn T."/>
            <person name="Kunzel S."/>
            <person name="Keller A."/>
            <person name="Neulinger S.C."/>
        </authorList>
    </citation>
    <scope>NUCLEOTIDE SEQUENCE [LARGE SCALE GENOMIC DNA]</scope>
    <source>
        <strain evidence="2 3">DSM 21303</strain>
    </source>
</reference>
<dbReference type="SUPFAM" id="SSF143422">
    <property type="entry name" value="Transposase IS200-like"/>
    <property type="match status" value="1"/>
</dbReference>
<evidence type="ECO:0000259" key="1">
    <source>
        <dbReference type="SMART" id="SM01321"/>
    </source>
</evidence>
<dbReference type="PANTHER" id="PTHR36966">
    <property type="entry name" value="REP-ASSOCIATED TYROSINE TRANSPOSASE"/>
    <property type="match status" value="1"/>
</dbReference>
<accession>A0A9X0WLC7</accession>
<dbReference type="GO" id="GO:0043565">
    <property type="term" value="F:sequence-specific DNA binding"/>
    <property type="evidence" value="ECO:0007669"/>
    <property type="project" value="TreeGrafter"/>
</dbReference>
<proteinExistence type="predicted"/>
<name>A0A9X0WLC7_9GAMM</name>
<dbReference type="Proteomes" id="UP001138802">
    <property type="component" value="Unassembled WGS sequence"/>
</dbReference>
<feature type="domain" description="Transposase IS200-like" evidence="1">
    <location>
        <begin position="9"/>
        <end position="127"/>
    </location>
</feature>
<dbReference type="Pfam" id="PF01797">
    <property type="entry name" value="Y1_Tnp"/>
    <property type="match status" value="1"/>
</dbReference>
<keyword evidence="3" id="KW-1185">Reference proteome</keyword>
<dbReference type="GO" id="GO:0006313">
    <property type="term" value="P:DNA transposition"/>
    <property type="evidence" value="ECO:0007669"/>
    <property type="project" value="InterPro"/>
</dbReference>
<organism evidence="2 3">
    <name type="scientific">Thiocapsa imhoffii</name>
    <dbReference type="NCBI Taxonomy" id="382777"/>
    <lineage>
        <taxon>Bacteria</taxon>
        <taxon>Pseudomonadati</taxon>
        <taxon>Pseudomonadota</taxon>
        <taxon>Gammaproteobacteria</taxon>
        <taxon>Chromatiales</taxon>
        <taxon>Chromatiaceae</taxon>
        <taxon>Thiocapsa</taxon>
    </lineage>
</organism>
<dbReference type="EMBL" id="NRSD01000042">
    <property type="protein sequence ID" value="MBK1646857.1"/>
    <property type="molecule type" value="Genomic_DNA"/>
</dbReference>
<dbReference type="RefSeq" id="WP_200389688.1">
    <property type="nucleotide sequence ID" value="NZ_NRSD01000042.1"/>
</dbReference>
<dbReference type="AlphaFoldDB" id="A0A9X0WLC7"/>
<sequence>MSNYQRVFIPGGCYFFTVVTMNRAPLFNTEAHVDILRQAMRERMAKQPFQIDAMVVLPDHLHCIWRLPEEDCDYSSRWREIKKSASRHISPVTNRRNERLVWQRRFWEHSVRDEDDWRRHVDYIHYNPVKHGLAKRPGDWPWSSFRKAVTKGWYDEAWGTCEPEAIDGMDYE</sequence>